<sequence length="341" mass="38002">MRLSCSAILLLSCHGLQETAGFQLGRPYYRHYHQKVHRRLLASVMEDTLIEEEQMTRYIAEINRFQDLAVSTYEQQHKELNNIAAALESIRTGEPITDWEETVIPVATPTRQENGWTQPRAETRAPAWPPVAQQPVYEPPPPPPPVTAIPPPPPPPTISAVPPPPPPPPVSAVPPPVPPPPLQVDSTTIPTAMADLTGVTFQLEELEDRESCSTELTLETDNTVTLGDTDGPLFSQATGTWSVYHSKEEEEQEELLFDMSITRTFDAGQKSTDMGEFTFSVDRMYLGDVTKVGDRLAVTGTIHLVDELLGDEKIGFFNMIDNREESDEDKQFLYGRRVQTG</sequence>
<dbReference type="GO" id="GO:0005884">
    <property type="term" value="C:actin filament"/>
    <property type="evidence" value="ECO:0007669"/>
    <property type="project" value="TreeGrafter"/>
</dbReference>
<feature type="region of interest" description="Disordered" evidence="1">
    <location>
        <begin position="131"/>
        <end position="175"/>
    </location>
</feature>
<feature type="compositionally biased region" description="Pro residues" evidence="1">
    <location>
        <begin position="137"/>
        <end position="175"/>
    </location>
</feature>
<dbReference type="Proteomes" id="UP001153069">
    <property type="component" value="Unassembled WGS sequence"/>
</dbReference>
<accession>A0A9N8ERK3</accession>
<reference evidence="3" key="1">
    <citation type="submission" date="2020-06" db="EMBL/GenBank/DDBJ databases">
        <authorList>
            <consortium name="Plant Systems Biology data submission"/>
        </authorList>
    </citation>
    <scope>NUCLEOTIDE SEQUENCE</scope>
    <source>
        <strain evidence="3">D6</strain>
    </source>
</reference>
<evidence type="ECO:0000313" key="4">
    <source>
        <dbReference type="Proteomes" id="UP001153069"/>
    </source>
</evidence>
<feature type="chain" id="PRO_5040434516" evidence="2">
    <location>
        <begin position="22"/>
        <end position="341"/>
    </location>
</feature>
<dbReference type="PANTHER" id="PTHR45691:SF6">
    <property type="entry name" value="PROTEIN DIAPHANOUS"/>
    <property type="match status" value="1"/>
</dbReference>
<comment type="caution">
    <text evidence="3">The sequence shown here is derived from an EMBL/GenBank/DDBJ whole genome shotgun (WGS) entry which is preliminary data.</text>
</comment>
<evidence type="ECO:0000256" key="2">
    <source>
        <dbReference type="SAM" id="SignalP"/>
    </source>
</evidence>
<dbReference type="InterPro" id="IPR051412">
    <property type="entry name" value="Formin_Homology_Diaphanous_sf"/>
</dbReference>
<dbReference type="GO" id="GO:0030041">
    <property type="term" value="P:actin filament polymerization"/>
    <property type="evidence" value="ECO:0007669"/>
    <property type="project" value="TreeGrafter"/>
</dbReference>
<name>A0A9N8ERK3_9STRA</name>
<proteinExistence type="predicted"/>
<keyword evidence="2" id="KW-0732">Signal</keyword>
<feature type="signal peptide" evidence="2">
    <location>
        <begin position="1"/>
        <end position="21"/>
    </location>
</feature>
<gene>
    <name evidence="3" type="ORF">SEMRO_1746_G294970.1</name>
</gene>
<organism evidence="3 4">
    <name type="scientific">Seminavis robusta</name>
    <dbReference type="NCBI Taxonomy" id="568900"/>
    <lineage>
        <taxon>Eukaryota</taxon>
        <taxon>Sar</taxon>
        <taxon>Stramenopiles</taxon>
        <taxon>Ochrophyta</taxon>
        <taxon>Bacillariophyta</taxon>
        <taxon>Bacillariophyceae</taxon>
        <taxon>Bacillariophycidae</taxon>
        <taxon>Naviculales</taxon>
        <taxon>Naviculaceae</taxon>
        <taxon>Seminavis</taxon>
    </lineage>
</organism>
<evidence type="ECO:0000313" key="3">
    <source>
        <dbReference type="EMBL" id="CAB9525902.1"/>
    </source>
</evidence>
<dbReference type="AlphaFoldDB" id="A0A9N8ERK3"/>
<dbReference type="OrthoDB" id="42858at2759"/>
<evidence type="ECO:0000256" key="1">
    <source>
        <dbReference type="SAM" id="MobiDB-lite"/>
    </source>
</evidence>
<protein>
    <submittedName>
        <fullName evidence="3">Uncharacterized protein</fullName>
    </submittedName>
</protein>
<keyword evidence="4" id="KW-1185">Reference proteome</keyword>
<dbReference type="PANTHER" id="PTHR45691">
    <property type="entry name" value="PROTEIN DIAPHANOUS"/>
    <property type="match status" value="1"/>
</dbReference>
<dbReference type="EMBL" id="CAICTM010001744">
    <property type="protein sequence ID" value="CAB9525902.1"/>
    <property type="molecule type" value="Genomic_DNA"/>
</dbReference>